<evidence type="ECO:0000256" key="2">
    <source>
        <dbReference type="SAM" id="MobiDB-lite"/>
    </source>
</evidence>
<organism evidence="4 5">
    <name type="scientific">Kineothrix sedimenti</name>
    <dbReference type="NCBI Taxonomy" id="3123317"/>
    <lineage>
        <taxon>Bacteria</taxon>
        <taxon>Bacillati</taxon>
        <taxon>Bacillota</taxon>
        <taxon>Clostridia</taxon>
        <taxon>Lachnospirales</taxon>
        <taxon>Lachnospiraceae</taxon>
        <taxon>Kineothrix</taxon>
    </lineage>
</organism>
<evidence type="ECO:0000313" key="4">
    <source>
        <dbReference type="EMBL" id="XAH76123.1"/>
    </source>
</evidence>
<evidence type="ECO:0000256" key="3">
    <source>
        <dbReference type="SAM" id="Phobius"/>
    </source>
</evidence>
<dbReference type="Proteomes" id="UP001451571">
    <property type="component" value="Chromosome"/>
</dbReference>
<dbReference type="Pfam" id="PF19610">
    <property type="entry name" value="DUF6115"/>
    <property type="match status" value="2"/>
</dbReference>
<dbReference type="RefSeq" id="WP_342759695.1">
    <property type="nucleotide sequence ID" value="NZ_CP146256.1"/>
</dbReference>
<reference evidence="4 5" key="1">
    <citation type="submission" date="2024-02" db="EMBL/GenBank/DDBJ databases">
        <title>Bacterial strain from lacustrine sediment.</title>
        <authorList>
            <person name="Petit C."/>
            <person name="Fadhlaoui K."/>
        </authorList>
    </citation>
    <scope>NUCLEOTIDE SEQUENCE [LARGE SCALE GENOMIC DNA]</scope>
    <source>
        <strain evidence="4 5">IPX-CK</strain>
    </source>
</reference>
<feature type="transmembrane region" description="Helical" evidence="3">
    <location>
        <begin position="6"/>
        <end position="25"/>
    </location>
</feature>
<evidence type="ECO:0000256" key="1">
    <source>
        <dbReference type="SAM" id="Coils"/>
    </source>
</evidence>
<gene>
    <name evidence="4" type="ORF">V6984_10305</name>
</gene>
<proteinExistence type="predicted"/>
<protein>
    <submittedName>
        <fullName evidence="4">DUF6115 domain-containing protein</fullName>
    </submittedName>
</protein>
<keyword evidence="3" id="KW-1133">Transmembrane helix</keyword>
<feature type="region of interest" description="Disordered" evidence="2">
    <location>
        <begin position="208"/>
        <end position="228"/>
    </location>
</feature>
<keyword evidence="1" id="KW-0175">Coiled coil</keyword>
<keyword evidence="3" id="KW-0472">Membrane</keyword>
<dbReference type="EMBL" id="CP146256">
    <property type="protein sequence ID" value="XAH76123.1"/>
    <property type="molecule type" value="Genomic_DNA"/>
</dbReference>
<sequence length="265" mass="29497">MITAEIVLLIIGGIILVLSFVLPVWKEKTEKKEPQIDKGQIKELVEKEVEEAKKRIGDIVDETVTYSMEKTERSMERLANEKIMAVNEYSDLVLENINKNHNEVIFLYDMLNDKHENLVNTVSEAGKVAKEIKQVVKQPEEEISKAEKKSVPAAAKFPKEETVAEKKVESEAEVFVPIAPEKVTVKKSGRRKAADAVKTKVVGGEVEVKSEPAKSEHGGKEETVRNSNEKILSLHKEGKSQTAIAKELGLGVGEVKLVIDLFEQA</sequence>
<feature type="coiled-coil region" evidence="1">
    <location>
        <begin position="42"/>
        <end position="88"/>
    </location>
</feature>
<keyword evidence="3" id="KW-0812">Transmembrane</keyword>
<dbReference type="InterPro" id="IPR046118">
    <property type="entry name" value="DUF6115"/>
</dbReference>
<accession>A0ABZ3F3G1</accession>
<name>A0ABZ3F3G1_9FIRM</name>
<keyword evidence="5" id="KW-1185">Reference proteome</keyword>
<evidence type="ECO:0000313" key="5">
    <source>
        <dbReference type="Proteomes" id="UP001451571"/>
    </source>
</evidence>